<dbReference type="InterPro" id="IPR042099">
    <property type="entry name" value="ANL_N_sf"/>
</dbReference>
<keyword evidence="4" id="KW-1185">Reference proteome</keyword>
<evidence type="ECO:0000313" key="3">
    <source>
        <dbReference type="EMBL" id="MTH48981.1"/>
    </source>
</evidence>
<name>A0A6L6IQ66_9ENTR</name>
<dbReference type="GO" id="GO:0044550">
    <property type="term" value="P:secondary metabolite biosynthetic process"/>
    <property type="evidence" value="ECO:0007669"/>
    <property type="project" value="TreeGrafter"/>
</dbReference>
<dbReference type="GO" id="GO:0031177">
    <property type="term" value="F:phosphopantetheine binding"/>
    <property type="evidence" value="ECO:0007669"/>
    <property type="project" value="TreeGrafter"/>
</dbReference>
<feature type="non-terminal residue" evidence="3">
    <location>
        <position position="226"/>
    </location>
</feature>
<dbReference type="AlphaFoldDB" id="A0A6L6IQ66"/>
<feature type="domain" description="AMP-dependent synthetase/ligase" evidence="2">
    <location>
        <begin position="1"/>
        <end position="212"/>
    </location>
</feature>
<dbReference type="OrthoDB" id="9803968at2"/>
<sequence>HLAYVIYTSGSTGQPKGVMVEHNCVVNEITSLSSKLQLLRNDRILQFASFSFDASVEEIFMALSSGCSLILRDDNWLSSSNRFWLLCQKHKITVLDLPTQFWSLLALDGLPVPNVIRKVIIGGEAVGEQALRSWFVNEGINQSQLINTYGPTETCISSIKYEVDGTFDDPKIIGRPIANTRLYLLNEQRQPVPLGAPGELYIGGAGVARGYLNRPELTDERFLADP</sequence>
<feature type="non-terminal residue" evidence="3">
    <location>
        <position position="1"/>
    </location>
</feature>
<dbReference type="SUPFAM" id="SSF56801">
    <property type="entry name" value="Acetyl-CoA synthetase-like"/>
    <property type="match status" value="1"/>
</dbReference>
<dbReference type="GO" id="GO:0043041">
    <property type="term" value="P:amino acid activation for nonribosomal peptide biosynthetic process"/>
    <property type="evidence" value="ECO:0007669"/>
    <property type="project" value="TreeGrafter"/>
</dbReference>
<accession>A0A6L6IQ66</accession>
<comment type="caution">
    <text evidence="3">The sequence shown here is derived from an EMBL/GenBank/DDBJ whole genome shotgun (WGS) entry which is preliminary data.</text>
</comment>
<organism evidence="3 4">
    <name type="scientific">Intestinirhabdus alba</name>
    <dbReference type="NCBI Taxonomy" id="2899544"/>
    <lineage>
        <taxon>Bacteria</taxon>
        <taxon>Pseudomonadati</taxon>
        <taxon>Pseudomonadota</taxon>
        <taxon>Gammaproteobacteria</taxon>
        <taxon>Enterobacterales</taxon>
        <taxon>Enterobacteriaceae</taxon>
        <taxon>Intestinirhabdus</taxon>
    </lineage>
</organism>
<dbReference type="GO" id="GO:0016877">
    <property type="term" value="F:ligase activity, forming carbon-sulfur bonds"/>
    <property type="evidence" value="ECO:0007669"/>
    <property type="project" value="UniProtKB-ARBA"/>
</dbReference>
<dbReference type="PROSITE" id="PS00455">
    <property type="entry name" value="AMP_BINDING"/>
    <property type="match status" value="1"/>
</dbReference>
<dbReference type="InterPro" id="IPR020845">
    <property type="entry name" value="AMP-binding_CS"/>
</dbReference>
<gene>
    <name evidence="3" type="ORF">GJV78_22730</name>
</gene>
<evidence type="ECO:0000256" key="1">
    <source>
        <dbReference type="ARBA" id="ARBA00022598"/>
    </source>
</evidence>
<dbReference type="InterPro" id="IPR000873">
    <property type="entry name" value="AMP-dep_synth/lig_dom"/>
</dbReference>
<protein>
    <submittedName>
        <fullName evidence="3">AMP-binding protein</fullName>
    </submittedName>
</protein>
<evidence type="ECO:0000313" key="4">
    <source>
        <dbReference type="Proteomes" id="UP000477739"/>
    </source>
</evidence>
<dbReference type="PANTHER" id="PTHR45527:SF1">
    <property type="entry name" value="FATTY ACID SYNTHASE"/>
    <property type="match status" value="1"/>
</dbReference>
<reference evidence="3 4" key="1">
    <citation type="submission" date="2019-11" db="EMBL/GenBank/DDBJ databases">
        <title>Escherichia alba sp. nov. isolated from the gut of plastic-eating superworms Zophobas atratus.</title>
        <authorList>
            <person name="Yang Y."/>
        </authorList>
    </citation>
    <scope>NUCLEOTIDE SEQUENCE [LARGE SCALE GENOMIC DNA]</scope>
    <source>
        <strain evidence="4">BIT-B35</strain>
    </source>
</reference>
<dbReference type="Pfam" id="PF00501">
    <property type="entry name" value="AMP-binding"/>
    <property type="match status" value="1"/>
</dbReference>
<keyword evidence="1" id="KW-0436">Ligase</keyword>
<dbReference type="Gene3D" id="3.40.50.12780">
    <property type="entry name" value="N-terminal domain of ligase-like"/>
    <property type="match status" value="1"/>
</dbReference>
<dbReference type="GO" id="GO:0005737">
    <property type="term" value="C:cytoplasm"/>
    <property type="evidence" value="ECO:0007669"/>
    <property type="project" value="TreeGrafter"/>
</dbReference>
<proteinExistence type="predicted"/>
<evidence type="ECO:0000259" key="2">
    <source>
        <dbReference type="Pfam" id="PF00501"/>
    </source>
</evidence>
<dbReference type="PANTHER" id="PTHR45527">
    <property type="entry name" value="NONRIBOSOMAL PEPTIDE SYNTHETASE"/>
    <property type="match status" value="1"/>
</dbReference>
<dbReference type="EMBL" id="WMJZ01000130">
    <property type="protein sequence ID" value="MTH48981.1"/>
    <property type="molecule type" value="Genomic_DNA"/>
</dbReference>
<dbReference type="Proteomes" id="UP000477739">
    <property type="component" value="Unassembled WGS sequence"/>
</dbReference>